<reference evidence="1" key="2">
    <citation type="submission" date="2021-02" db="EMBL/GenBank/DDBJ databases">
        <title>Aspergillus puulaauensis MK2 genome sequence.</title>
        <authorList>
            <person name="Futagami T."/>
            <person name="Mori K."/>
            <person name="Kadooka C."/>
            <person name="Tanaka T."/>
        </authorList>
    </citation>
    <scope>NUCLEOTIDE SEQUENCE</scope>
    <source>
        <strain evidence="1">MK2</strain>
    </source>
</reference>
<keyword evidence="2" id="KW-1185">Reference proteome</keyword>
<dbReference type="AlphaFoldDB" id="A0A7R7XLC0"/>
<organism evidence="1 2">
    <name type="scientific">Aspergillus puulaauensis</name>
    <dbReference type="NCBI Taxonomy" id="1220207"/>
    <lineage>
        <taxon>Eukaryota</taxon>
        <taxon>Fungi</taxon>
        <taxon>Dikarya</taxon>
        <taxon>Ascomycota</taxon>
        <taxon>Pezizomycotina</taxon>
        <taxon>Eurotiomycetes</taxon>
        <taxon>Eurotiomycetidae</taxon>
        <taxon>Eurotiales</taxon>
        <taxon>Aspergillaceae</taxon>
        <taxon>Aspergillus</taxon>
    </lineage>
</organism>
<evidence type="ECO:0000313" key="1">
    <source>
        <dbReference type="EMBL" id="BCS23173.1"/>
    </source>
</evidence>
<gene>
    <name evidence="1" type="ORF">APUU_31398A</name>
</gene>
<name>A0A7R7XLC0_9EURO</name>
<protein>
    <submittedName>
        <fullName evidence="1">Uncharacterized protein</fullName>
    </submittedName>
</protein>
<evidence type="ECO:0000313" key="2">
    <source>
        <dbReference type="Proteomes" id="UP000654913"/>
    </source>
</evidence>
<dbReference type="EMBL" id="AP024445">
    <property type="protein sequence ID" value="BCS23173.1"/>
    <property type="molecule type" value="Genomic_DNA"/>
</dbReference>
<dbReference type="Proteomes" id="UP000654913">
    <property type="component" value="Chromosome 3"/>
</dbReference>
<proteinExistence type="predicted"/>
<accession>A0A7R7XLC0</accession>
<dbReference type="KEGG" id="apuu:APUU_31398A"/>
<dbReference type="RefSeq" id="XP_041555367.1">
    <property type="nucleotide sequence ID" value="XM_041702599.1"/>
</dbReference>
<sequence>MLSERGNQKVTALFGAVDSGEMAVDEDDIALYMPPGNARDEEEQWLRYLSNILKRSEHIRRCECQRQQKQAYQPVHLYGLNQFYLKNVLNVWRVYSDP</sequence>
<dbReference type="GeneID" id="64973178"/>
<reference evidence="1" key="1">
    <citation type="submission" date="2021-01" db="EMBL/GenBank/DDBJ databases">
        <authorList>
            <consortium name="Aspergillus puulaauensis MK2 genome sequencing consortium"/>
            <person name="Kazuki M."/>
            <person name="Futagami T."/>
        </authorList>
    </citation>
    <scope>NUCLEOTIDE SEQUENCE</scope>
    <source>
        <strain evidence="1">MK2</strain>
    </source>
</reference>